<comment type="caution">
    <text evidence="4">The sequence shown here is derived from an EMBL/GenBank/DDBJ whole genome shotgun (WGS) entry which is preliminary data.</text>
</comment>
<accession>A0A9X2CUV3</accession>
<evidence type="ECO:0000256" key="1">
    <source>
        <dbReference type="SAM" id="MobiDB-lite"/>
    </source>
</evidence>
<dbReference type="Gene3D" id="3.20.20.80">
    <property type="entry name" value="Glycosidases"/>
    <property type="match status" value="1"/>
</dbReference>
<dbReference type="Pfam" id="PF08924">
    <property type="entry name" value="Rv2525c_GlyHyd-like"/>
    <property type="match status" value="1"/>
</dbReference>
<keyword evidence="2" id="KW-0732">Signal</keyword>
<evidence type="ECO:0000256" key="2">
    <source>
        <dbReference type="SAM" id="SignalP"/>
    </source>
</evidence>
<feature type="chain" id="PRO_5040787454" evidence="2">
    <location>
        <begin position="26"/>
        <end position="390"/>
    </location>
</feature>
<protein>
    <submittedName>
        <fullName evidence="4">DUF1906 domain-containing protein</fullName>
    </submittedName>
</protein>
<feature type="domain" description="Rv2525c-like glycoside hydrolase-like" evidence="3">
    <location>
        <begin position="201"/>
        <end position="306"/>
    </location>
</feature>
<dbReference type="AlphaFoldDB" id="A0A9X2CUV3"/>
<dbReference type="SUPFAM" id="SSF51445">
    <property type="entry name" value="(Trans)glycosidases"/>
    <property type="match status" value="1"/>
</dbReference>
<feature type="compositionally biased region" description="Acidic residues" evidence="1">
    <location>
        <begin position="119"/>
        <end position="130"/>
    </location>
</feature>
<dbReference type="RefSeq" id="WP_250097688.1">
    <property type="nucleotide sequence ID" value="NZ_JAKRYL010000019.1"/>
</dbReference>
<feature type="region of interest" description="Disordered" evidence="1">
    <location>
        <begin position="73"/>
        <end position="174"/>
    </location>
</feature>
<dbReference type="EMBL" id="JAKRYL010000019">
    <property type="protein sequence ID" value="MCL7748800.1"/>
    <property type="molecule type" value="Genomic_DNA"/>
</dbReference>
<dbReference type="Proteomes" id="UP001139150">
    <property type="component" value="Unassembled WGS sequence"/>
</dbReference>
<reference evidence="4" key="1">
    <citation type="submission" date="2022-02" db="EMBL/GenBank/DDBJ databases">
        <title>Halalkalibacter sp. nov. isolated from Lonar Lake, India.</title>
        <authorList>
            <person name="Joshi A."/>
            <person name="Thite S."/>
            <person name="Lodha T."/>
        </authorList>
    </citation>
    <scope>NUCLEOTIDE SEQUENCE</scope>
    <source>
        <strain evidence="4">MEB205</strain>
    </source>
</reference>
<feature type="compositionally biased region" description="Polar residues" evidence="1">
    <location>
        <begin position="73"/>
        <end position="82"/>
    </location>
</feature>
<dbReference type="InterPro" id="IPR015020">
    <property type="entry name" value="Rv2525c-like_Glyco_Hydro-like"/>
</dbReference>
<proteinExistence type="predicted"/>
<gene>
    <name evidence="4" type="ORF">MF646_16890</name>
</gene>
<name>A0A9X2CUV3_9BACI</name>
<feature type="signal peptide" evidence="2">
    <location>
        <begin position="1"/>
        <end position="25"/>
    </location>
</feature>
<evidence type="ECO:0000313" key="5">
    <source>
        <dbReference type="Proteomes" id="UP001139150"/>
    </source>
</evidence>
<evidence type="ECO:0000259" key="3">
    <source>
        <dbReference type="Pfam" id="PF08924"/>
    </source>
</evidence>
<sequence>MKKWIPFLAIAATILLTTLSLTLFTQNTSESATAHTEVEAETEQNGEQQSGDTLLQNNIDNVITGDSAHVDNTIENNISGGSDTDVGNDVSNQVDVTGDADVTNDISNNIHQGTHDEDAREEESDDGNNEEENRSDNGNGTEESNGKEEESDNGSNGDSNGTDEATNGEDVPDIVWGVDSADITTDEMLACVRENFGDPQIWGRYIGTNEGASYGLTQEEVELLHSEDIPILVIYNHFNDGTGYEHGQNHAQAAVDMARDFGIPEGVALFLNVEPIYPIEANFILGWYDVISESEYSNGIYGVFHPDQEVNIAYEAAVEQNPDILENTFVWTASPNHGITTQENAPEYNPDAPEGSLIAGLQYGLDAETCNIDTNLFNGEVFEVLWSDDE</sequence>
<feature type="compositionally biased region" description="Polar residues" evidence="1">
    <location>
        <begin position="153"/>
        <end position="165"/>
    </location>
</feature>
<dbReference type="InterPro" id="IPR017853">
    <property type="entry name" value="GH"/>
</dbReference>
<evidence type="ECO:0000313" key="4">
    <source>
        <dbReference type="EMBL" id="MCL7748800.1"/>
    </source>
</evidence>
<organism evidence="4 5">
    <name type="scientific">Halalkalibacter alkaliphilus</name>
    <dbReference type="NCBI Taxonomy" id="2917993"/>
    <lineage>
        <taxon>Bacteria</taxon>
        <taxon>Bacillati</taxon>
        <taxon>Bacillota</taxon>
        <taxon>Bacilli</taxon>
        <taxon>Bacillales</taxon>
        <taxon>Bacillaceae</taxon>
        <taxon>Halalkalibacter</taxon>
    </lineage>
</organism>
<keyword evidence="5" id="KW-1185">Reference proteome</keyword>